<dbReference type="InterPro" id="IPR009214">
    <property type="entry name" value="DUF1129"/>
</dbReference>
<evidence type="ECO:0008006" key="4">
    <source>
        <dbReference type="Google" id="ProtNLM"/>
    </source>
</evidence>
<dbReference type="Pfam" id="PF06570">
    <property type="entry name" value="DUF1129"/>
    <property type="match status" value="1"/>
</dbReference>
<evidence type="ECO:0000313" key="2">
    <source>
        <dbReference type="EMBL" id="KRN75988.1"/>
    </source>
</evidence>
<dbReference type="AlphaFoldDB" id="A0A0R2JP91"/>
<dbReference type="Proteomes" id="UP000051673">
    <property type="component" value="Unassembled WGS sequence"/>
</dbReference>
<dbReference type="STRING" id="1620.IV67_GL001038"/>
<feature type="transmembrane region" description="Helical" evidence="1">
    <location>
        <begin position="109"/>
        <end position="127"/>
    </location>
</feature>
<comment type="caution">
    <text evidence="2">The sequence shown here is derived from an EMBL/GenBank/DDBJ whole genome shotgun (WGS) entry which is preliminary data.</text>
</comment>
<keyword evidence="1" id="KW-1133">Transmembrane helix</keyword>
<feature type="transmembrane region" description="Helical" evidence="1">
    <location>
        <begin position="174"/>
        <end position="203"/>
    </location>
</feature>
<dbReference type="RefSeq" id="WP_057788812.1">
    <property type="nucleotide sequence ID" value="NZ_JQCD01000031.1"/>
</dbReference>
<keyword evidence="1" id="KW-0472">Membrane</keyword>
<dbReference type="EMBL" id="JQCD01000031">
    <property type="protein sequence ID" value="KRN75988.1"/>
    <property type="molecule type" value="Genomic_DNA"/>
</dbReference>
<name>A0A0R2JP91_9LACO</name>
<gene>
    <name evidence="2" type="ORF">IV67_GL001038</name>
</gene>
<reference evidence="2 3" key="1">
    <citation type="journal article" date="2015" name="Genome Announc.">
        <title>Expanding the biotechnology potential of lactobacilli through comparative genomics of 213 strains and associated genera.</title>
        <authorList>
            <person name="Sun Z."/>
            <person name="Harris H.M."/>
            <person name="McCann A."/>
            <person name="Guo C."/>
            <person name="Argimon S."/>
            <person name="Zhang W."/>
            <person name="Yang X."/>
            <person name="Jeffery I.B."/>
            <person name="Cooney J.C."/>
            <person name="Kagawa T.F."/>
            <person name="Liu W."/>
            <person name="Song Y."/>
            <person name="Salvetti E."/>
            <person name="Wrobel A."/>
            <person name="Rasinkangas P."/>
            <person name="Parkhill J."/>
            <person name="Rea M.C."/>
            <person name="O'Sullivan O."/>
            <person name="Ritari J."/>
            <person name="Douillard F.P."/>
            <person name="Paul Ross R."/>
            <person name="Yang R."/>
            <person name="Briner A.E."/>
            <person name="Felis G.E."/>
            <person name="de Vos W.M."/>
            <person name="Barrangou R."/>
            <person name="Klaenhammer T.R."/>
            <person name="Caufield P.W."/>
            <person name="Cui Y."/>
            <person name="Zhang H."/>
            <person name="O'Toole P.W."/>
        </authorList>
    </citation>
    <scope>NUCLEOTIDE SEQUENCE [LARGE SCALE GENOMIC DNA]</scope>
    <source>
        <strain evidence="2 3">DSM 20014</strain>
    </source>
</reference>
<feature type="transmembrane region" description="Helical" evidence="1">
    <location>
        <begin position="139"/>
        <end position="162"/>
    </location>
</feature>
<dbReference type="PATRIC" id="fig|1620.3.peg.1053"/>
<proteinExistence type="predicted"/>
<dbReference type="OrthoDB" id="2143285at2"/>
<organism evidence="2 3">
    <name type="scientific">Weissella minor</name>
    <dbReference type="NCBI Taxonomy" id="1620"/>
    <lineage>
        <taxon>Bacteria</taxon>
        <taxon>Bacillati</taxon>
        <taxon>Bacillota</taxon>
        <taxon>Bacilli</taxon>
        <taxon>Lactobacillales</taxon>
        <taxon>Lactobacillaceae</taxon>
        <taxon>Weissella</taxon>
    </lineage>
</organism>
<keyword evidence="3" id="KW-1185">Reference proteome</keyword>
<evidence type="ECO:0000313" key="3">
    <source>
        <dbReference type="Proteomes" id="UP000051673"/>
    </source>
</evidence>
<sequence length="243" mass="26540">MVENNTEEQAIPKLKNRDQLAESGLSKRNQDFMWQVQSLASADQVNTGMVADIEAQLLAGQKTGQTAKQIYGTPKQALGQEIKEVQQGQSQGVNYAANGFWNIAIDNTFVFLMMFSLMFGVMLMFSSEQIVSEGAQAGSLGITALILTAVSGGGLFAAWTLLMAPAKNGQKTSIWLRILGSLLIFATWFILYMAFGLIIPSVINPILPGWIYLIVAGTSFIGFQWWRRKTGMQGGFLGGANRK</sequence>
<evidence type="ECO:0000256" key="1">
    <source>
        <dbReference type="SAM" id="Phobius"/>
    </source>
</evidence>
<accession>A0A0R2JP91</accession>
<protein>
    <recommendedName>
        <fullName evidence="4">Integral membrane protein</fullName>
    </recommendedName>
</protein>
<feature type="transmembrane region" description="Helical" evidence="1">
    <location>
        <begin position="209"/>
        <end position="226"/>
    </location>
</feature>
<keyword evidence="1" id="KW-0812">Transmembrane</keyword>